<dbReference type="InterPro" id="IPR050745">
    <property type="entry name" value="Multifunctional_regulatory"/>
</dbReference>
<evidence type="ECO:0000256" key="2">
    <source>
        <dbReference type="ARBA" id="ARBA00023043"/>
    </source>
</evidence>
<dbReference type="PANTHER" id="PTHR24189:SF50">
    <property type="entry name" value="ANKYRIN REPEAT AND SOCS BOX PROTEIN 2"/>
    <property type="match status" value="1"/>
</dbReference>
<dbReference type="Proteomes" id="UP001447188">
    <property type="component" value="Unassembled WGS sequence"/>
</dbReference>
<dbReference type="PANTHER" id="PTHR24189">
    <property type="entry name" value="MYOTROPHIN"/>
    <property type="match status" value="1"/>
</dbReference>
<evidence type="ECO:0000313" key="5">
    <source>
        <dbReference type="Proteomes" id="UP001447188"/>
    </source>
</evidence>
<keyword evidence="2 3" id="KW-0040">ANK repeat</keyword>
<dbReference type="SMART" id="SM00248">
    <property type="entry name" value="ANK"/>
    <property type="match status" value="3"/>
</dbReference>
<keyword evidence="5" id="KW-1185">Reference proteome</keyword>
<keyword evidence="1" id="KW-0677">Repeat</keyword>
<dbReference type="EMBL" id="JBBBZM010000087">
    <property type="protein sequence ID" value="KAL0634684.1"/>
    <property type="molecule type" value="Genomic_DNA"/>
</dbReference>
<name>A0ABR3GFH9_9PEZI</name>
<proteinExistence type="predicted"/>
<dbReference type="InterPro" id="IPR002110">
    <property type="entry name" value="Ankyrin_rpt"/>
</dbReference>
<protein>
    <recommendedName>
        <fullName evidence="6">Ankyrin</fullName>
    </recommendedName>
</protein>
<evidence type="ECO:0000313" key="4">
    <source>
        <dbReference type="EMBL" id="KAL0634684.1"/>
    </source>
</evidence>
<dbReference type="Gene3D" id="1.25.40.20">
    <property type="entry name" value="Ankyrin repeat-containing domain"/>
    <property type="match status" value="1"/>
</dbReference>
<accession>A0ABR3GFH9</accession>
<feature type="repeat" description="ANK" evidence="3">
    <location>
        <begin position="82"/>
        <end position="114"/>
    </location>
</feature>
<evidence type="ECO:0008006" key="6">
    <source>
        <dbReference type="Google" id="ProtNLM"/>
    </source>
</evidence>
<feature type="repeat" description="ANK" evidence="3">
    <location>
        <begin position="50"/>
        <end position="82"/>
    </location>
</feature>
<sequence>MPLICLPNELLFLIADNLFVPDLNSFLQTNKHLANMLTPHLHQVAVADLDGCPALLWALRTANEPLVRLLLEKGVDANSQKDGVTALLYAVIRLREPIIRMLLENGTDMHVAAIDRDGKSPLHDAVIRLGELIVRLLLGNSDGSAVCSMVRL</sequence>
<dbReference type="InterPro" id="IPR036770">
    <property type="entry name" value="Ankyrin_rpt-contain_sf"/>
</dbReference>
<organism evidence="4 5">
    <name type="scientific">Discina gigas</name>
    <dbReference type="NCBI Taxonomy" id="1032678"/>
    <lineage>
        <taxon>Eukaryota</taxon>
        <taxon>Fungi</taxon>
        <taxon>Dikarya</taxon>
        <taxon>Ascomycota</taxon>
        <taxon>Pezizomycotina</taxon>
        <taxon>Pezizomycetes</taxon>
        <taxon>Pezizales</taxon>
        <taxon>Discinaceae</taxon>
        <taxon>Discina</taxon>
    </lineage>
</organism>
<comment type="caution">
    <text evidence="4">The sequence shown here is derived from an EMBL/GenBank/DDBJ whole genome shotgun (WGS) entry which is preliminary data.</text>
</comment>
<evidence type="ECO:0000256" key="1">
    <source>
        <dbReference type="ARBA" id="ARBA00022737"/>
    </source>
</evidence>
<dbReference type="SUPFAM" id="SSF48403">
    <property type="entry name" value="Ankyrin repeat"/>
    <property type="match status" value="1"/>
</dbReference>
<dbReference type="Pfam" id="PF12796">
    <property type="entry name" value="Ank_2"/>
    <property type="match status" value="1"/>
</dbReference>
<dbReference type="PROSITE" id="PS50297">
    <property type="entry name" value="ANK_REP_REGION"/>
    <property type="match status" value="2"/>
</dbReference>
<reference evidence="4 5" key="1">
    <citation type="submission" date="2024-02" db="EMBL/GenBank/DDBJ databases">
        <title>Discinaceae phylogenomics.</title>
        <authorList>
            <person name="Dirks A.C."/>
            <person name="James T.Y."/>
        </authorList>
    </citation>
    <scope>NUCLEOTIDE SEQUENCE [LARGE SCALE GENOMIC DNA]</scope>
    <source>
        <strain evidence="4 5">ACD0624</strain>
    </source>
</reference>
<gene>
    <name evidence="4" type="ORF">Q9L58_006348</name>
</gene>
<evidence type="ECO:0000256" key="3">
    <source>
        <dbReference type="PROSITE-ProRule" id="PRU00023"/>
    </source>
</evidence>
<dbReference type="PROSITE" id="PS50088">
    <property type="entry name" value="ANK_REPEAT"/>
    <property type="match status" value="2"/>
</dbReference>